<name>A0A518DPT3_9BACT</name>
<keyword evidence="5" id="KW-1185">Reference proteome</keyword>
<accession>A0A518DPT3</accession>
<dbReference type="PANTHER" id="PTHR43615:SF1">
    <property type="entry name" value="PPDK_N DOMAIN-CONTAINING PROTEIN"/>
    <property type="match status" value="1"/>
</dbReference>
<evidence type="ECO:0000313" key="5">
    <source>
        <dbReference type="Proteomes" id="UP000317648"/>
    </source>
</evidence>
<dbReference type="Gene3D" id="3.50.30.10">
    <property type="entry name" value="Phosphohistidine domain"/>
    <property type="match status" value="1"/>
</dbReference>
<dbReference type="InterPro" id="IPR002192">
    <property type="entry name" value="PPDK_AMP/ATP-bd"/>
</dbReference>
<dbReference type="Gene3D" id="3.30.470.20">
    <property type="entry name" value="ATP-grasp fold, B domain"/>
    <property type="match status" value="1"/>
</dbReference>
<dbReference type="InterPro" id="IPR051549">
    <property type="entry name" value="PEP_Utilizing_Enz"/>
</dbReference>
<dbReference type="SUPFAM" id="SSF56059">
    <property type="entry name" value="Glutathione synthetase ATP-binding domain-like"/>
    <property type="match status" value="1"/>
</dbReference>
<dbReference type="PANTHER" id="PTHR43615">
    <property type="entry name" value="PHOSPHOENOLPYRUVATE SYNTHASE-RELATED"/>
    <property type="match status" value="1"/>
</dbReference>
<organism evidence="4 5">
    <name type="scientific">Lignipirellula cremea</name>
    <dbReference type="NCBI Taxonomy" id="2528010"/>
    <lineage>
        <taxon>Bacteria</taxon>
        <taxon>Pseudomonadati</taxon>
        <taxon>Planctomycetota</taxon>
        <taxon>Planctomycetia</taxon>
        <taxon>Pirellulales</taxon>
        <taxon>Pirellulaceae</taxon>
        <taxon>Lignipirellula</taxon>
    </lineage>
</organism>
<dbReference type="GO" id="GO:0008986">
    <property type="term" value="F:pyruvate, water dikinase activity"/>
    <property type="evidence" value="ECO:0007669"/>
    <property type="project" value="UniProtKB-EC"/>
</dbReference>
<keyword evidence="4" id="KW-0808">Transferase</keyword>
<dbReference type="EC" id="2.7.9.2" evidence="4"/>
<feature type="domain" description="Pyruvate phosphate dikinase AMP/ATP-binding" evidence="3">
    <location>
        <begin position="54"/>
        <end position="292"/>
    </location>
</feature>
<dbReference type="AlphaFoldDB" id="A0A518DPT3"/>
<dbReference type="InterPro" id="IPR013815">
    <property type="entry name" value="ATP_grasp_subdomain_1"/>
</dbReference>
<proteinExistence type="predicted"/>
<gene>
    <name evidence="4" type="primary">ppsA</name>
    <name evidence="4" type="ORF">Pla8534_16310</name>
</gene>
<dbReference type="SUPFAM" id="SSF52009">
    <property type="entry name" value="Phosphohistidine domain"/>
    <property type="match status" value="1"/>
</dbReference>
<dbReference type="InterPro" id="IPR008279">
    <property type="entry name" value="PEP-util_enz_mobile_dom"/>
</dbReference>
<dbReference type="EMBL" id="CP036433">
    <property type="protein sequence ID" value="QDU93847.1"/>
    <property type="molecule type" value="Genomic_DNA"/>
</dbReference>
<dbReference type="KEGG" id="lcre:Pla8534_16310"/>
<dbReference type="InterPro" id="IPR036637">
    <property type="entry name" value="Phosphohistidine_dom_sf"/>
</dbReference>
<feature type="region of interest" description="Disordered" evidence="1">
    <location>
        <begin position="215"/>
        <end position="236"/>
    </location>
</feature>
<evidence type="ECO:0000259" key="3">
    <source>
        <dbReference type="Pfam" id="PF01326"/>
    </source>
</evidence>
<feature type="domain" description="PEP-utilising enzyme mobile" evidence="2">
    <location>
        <begin position="762"/>
        <end position="830"/>
    </location>
</feature>
<reference evidence="4 5" key="1">
    <citation type="submission" date="2019-02" db="EMBL/GenBank/DDBJ databases">
        <title>Deep-cultivation of Planctomycetes and their phenomic and genomic characterization uncovers novel biology.</title>
        <authorList>
            <person name="Wiegand S."/>
            <person name="Jogler M."/>
            <person name="Boedeker C."/>
            <person name="Pinto D."/>
            <person name="Vollmers J."/>
            <person name="Rivas-Marin E."/>
            <person name="Kohn T."/>
            <person name="Peeters S.H."/>
            <person name="Heuer A."/>
            <person name="Rast P."/>
            <person name="Oberbeckmann S."/>
            <person name="Bunk B."/>
            <person name="Jeske O."/>
            <person name="Meyerdierks A."/>
            <person name="Storesund J.E."/>
            <person name="Kallscheuer N."/>
            <person name="Luecker S."/>
            <person name="Lage O.M."/>
            <person name="Pohl T."/>
            <person name="Merkel B.J."/>
            <person name="Hornburger P."/>
            <person name="Mueller R.-W."/>
            <person name="Bruemmer F."/>
            <person name="Labrenz M."/>
            <person name="Spormann A.M."/>
            <person name="Op den Camp H."/>
            <person name="Overmann J."/>
            <person name="Amann R."/>
            <person name="Jetten M.S.M."/>
            <person name="Mascher T."/>
            <person name="Medema M.H."/>
            <person name="Devos D.P."/>
            <person name="Kaster A.-K."/>
            <person name="Ovreas L."/>
            <person name="Rohde M."/>
            <person name="Galperin M.Y."/>
            <person name="Jogler C."/>
        </authorList>
    </citation>
    <scope>NUCLEOTIDE SEQUENCE [LARGE SCALE GENOMIC DNA]</scope>
    <source>
        <strain evidence="4 5">Pla85_3_4</strain>
    </source>
</reference>
<dbReference type="Proteomes" id="UP000317648">
    <property type="component" value="Chromosome"/>
</dbReference>
<sequence>MSDRRLVFFLSDPLPDDFDPVAELGGKGAGLQRLLAAGFSTPPGFTVVAAASRSYLEQGRWPPGLEEELAQNLQRLEKSTGRKLGVGPEPLLLAVRSGAAVSMPGMLDTVLNCGQADSRATTGVKPWRQLIDAVTAVFESWNSDRARAWRQRRGIDDGLGTAVTVQAMFPAEFAGVVFTRDPHDQASSYLVVESAAGLGEGLVSGNVHPTRFQIDRQDPTQVQSAADGKDRKPIGDMAPPLPALTELARTALTVEQHFGGTPSDIEWGWAAGELALLQYRPMKTSSREVDPDLYRRQEIERLQQRGATGTRWWSLYNLDETLPYPTPLTWDLLRALMQGGFARLYRRLGYRPAPGIAQAGFLELIGGRIYADPLRQATLFWDGLPLRYADPDISDARDPLGGPPTEFDADAADSRLLLSLPANLWSMFRVARKIPRLKQTAAAAYENTKRPAFLTYVEEERRQDLTLLSHGQLLDLLRARQRRILEEFGPAALLLSFLAAHAFAALRALLVQLGGPQEGSTLAADLVGGLKGGGELAQHQAWEQMRAGELTPDEFLSRFGHRGPQEMELAEPRWAEMPEQLAAVVVARQDVTARARLSAVARREQAEQQLPARLAAWGGSSFQERVDAHRRQALALLPYRESAKDDLLQGWPLLREAAREIGRRGKVGDGVFYLQCDELPLLESDPAAAAEKIAQRRTQRDAFRRFSWPALIDTRRLEQLDRPPAPTSAACYQGDSLAGGVAEGVVLVAHDPQASFANGPTDGYILVCRSTDPQWTPLLLHAVGLAVENGGQLSHGAIIARELGLPAVAFPGILQHLTPGMRVRIDGNRGCIWRTDAE</sequence>
<dbReference type="GO" id="GO:0005524">
    <property type="term" value="F:ATP binding"/>
    <property type="evidence" value="ECO:0007669"/>
    <property type="project" value="InterPro"/>
</dbReference>
<evidence type="ECO:0000259" key="2">
    <source>
        <dbReference type="Pfam" id="PF00391"/>
    </source>
</evidence>
<keyword evidence="4" id="KW-0670">Pyruvate</keyword>
<dbReference type="Pfam" id="PF00391">
    <property type="entry name" value="PEP-utilizers"/>
    <property type="match status" value="1"/>
</dbReference>
<dbReference type="RefSeq" id="WP_197443092.1">
    <property type="nucleotide sequence ID" value="NZ_CP036433.1"/>
</dbReference>
<dbReference type="Pfam" id="PF01326">
    <property type="entry name" value="PPDK_N"/>
    <property type="match status" value="1"/>
</dbReference>
<protein>
    <submittedName>
        <fullName evidence="4">Phosphoenolpyruvate synthase</fullName>
        <ecNumber evidence="4">2.7.9.2</ecNumber>
    </submittedName>
</protein>
<evidence type="ECO:0000313" key="4">
    <source>
        <dbReference type="EMBL" id="QDU93847.1"/>
    </source>
</evidence>
<evidence type="ECO:0000256" key="1">
    <source>
        <dbReference type="SAM" id="MobiDB-lite"/>
    </source>
</evidence>
<dbReference type="Gene3D" id="3.30.1490.20">
    <property type="entry name" value="ATP-grasp fold, A domain"/>
    <property type="match status" value="1"/>
</dbReference>